<evidence type="ECO:0000313" key="1">
    <source>
        <dbReference type="EMBL" id="WGI26161.1"/>
    </source>
</evidence>
<evidence type="ECO:0000313" key="2">
    <source>
        <dbReference type="Proteomes" id="UP001179830"/>
    </source>
</evidence>
<name>A0ABY8LP28_9GAMM</name>
<sequence length="293" mass="34009">MAYYEDTAFLKACSSVFSSRNINETAWYGSTENNNYIFNVLSRQYIVDKKMGLRDFFDCVYCILLNHRRSEYVYKNTMIKKKIYGTYSPKTTIWIPEVKIAGARADAIFVNKNKKAVVYEIKTELDSLSRLRDQVQAYYRCFSNVVLVVDSKHKSKVADYVPESVGINVLTKNKTVSVVRESKDFFGLLDSASMFDLLKKKEYESLACSLELDILSFSKFERCKRIRDLFSKESPIKMHTALLSVLSDRVENNVKPSIVDFIPDSLIAAFYEYKIRKCDWLSLIDRFDKPIII</sequence>
<reference evidence="1" key="1">
    <citation type="submission" date="2023-04" db="EMBL/GenBank/DDBJ databases">
        <title>Complete genome sequence of Halomonas alkaliantarctica MSP3 isolated from marine sediment, Jeju Island.</title>
        <authorList>
            <person name="Park S.-J."/>
        </authorList>
    </citation>
    <scope>NUCLEOTIDE SEQUENCE</scope>
    <source>
        <strain evidence="1">MSP3</strain>
    </source>
</reference>
<accession>A0ABY8LP28</accession>
<dbReference type="Proteomes" id="UP001179830">
    <property type="component" value="Chromosome"/>
</dbReference>
<protein>
    <submittedName>
        <fullName evidence="1">Sce7726 family protein</fullName>
    </submittedName>
</protein>
<proteinExistence type="predicted"/>
<dbReference type="NCBIfam" id="NF033832">
    <property type="entry name" value="sce7726_fam"/>
    <property type="match status" value="1"/>
</dbReference>
<dbReference type="InterPro" id="IPR047729">
    <property type="entry name" value="Sce7726-like"/>
</dbReference>
<keyword evidence="2" id="KW-1185">Reference proteome</keyword>
<gene>
    <name evidence="1" type="ORF">QEN58_03645</name>
</gene>
<organism evidence="1 2">
    <name type="scientific">Halomonas alkaliantarctica</name>
    <dbReference type="NCBI Taxonomy" id="232346"/>
    <lineage>
        <taxon>Bacteria</taxon>
        <taxon>Pseudomonadati</taxon>
        <taxon>Pseudomonadota</taxon>
        <taxon>Gammaproteobacteria</taxon>
        <taxon>Oceanospirillales</taxon>
        <taxon>Halomonadaceae</taxon>
        <taxon>Halomonas</taxon>
    </lineage>
</organism>
<dbReference type="EMBL" id="CP122961">
    <property type="protein sequence ID" value="WGI26161.1"/>
    <property type="molecule type" value="Genomic_DNA"/>
</dbReference>
<dbReference type="RefSeq" id="WP_280105800.1">
    <property type="nucleotide sequence ID" value="NZ_CP122961.1"/>
</dbReference>